<proteinExistence type="predicted"/>
<evidence type="ECO:0000313" key="1">
    <source>
        <dbReference type="EMBL" id="CAB3378539.1"/>
    </source>
</evidence>
<evidence type="ECO:0000313" key="2">
    <source>
        <dbReference type="Proteomes" id="UP000494165"/>
    </source>
</evidence>
<protein>
    <submittedName>
        <fullName evidence="1">Uncharacterized protein</fullName>
    </submittedName>
</protein>
<keyword evidence="2" id="KW-1185">Reference proteome</keyword>
<dbReference type="EMBL" id="CADEPI010000166">
    <property type="protein sequence ID" value="CAB3378539.1"/>
    <property type="molecule type" value="Genomic_DNA"/>
</dbReference>
<organism evidence="1 2">
    <name type="scientific">Cloeon dipterum</name>
    <dbReference type="NCBI Taxonomy" id="197152"/>
    <lineage>
        <taxon>Eukaryota</taxon>
        <taxon>Metazoa</taxon>
        <taxon>Ecdysozoa</taxon>
        <taxon>Arthropoda</taxon>
        <taxon>Hexapoda</taxon>
        <taxon>Insecta</taxon>
        <taxon>Pterygota</taxon>
        <taxon>Palaeoptera</taxon>
        <taxon>Ephemeroptera</taxon>
        <taxon>Pisciforma</taxon>
        <taxon>Baetidae</taxon>
        <taxon>Cloeon</taxon>
    </lineage>
</organism>
<gene>
    <name evidence="1" type="ORF">CLODIP_2_CD00750</name>
</gene>
<dbReference type="AlphaFoldDB" id="A0A8S1DD89"/>
<accession>A0A8S1DD89</accession>
<comment type="caution">
    <text evidence="1">The sequence shown here is derived from an EMBL/GenBank/DDBJ whole genome shotgun (WGS) entry which is preliminary data.</text>
</comment>
<dbReference type="Proteomes" id="UP000494165">
    <property type="component" value="Unassembled WGS sequence"/>
</dbReference>
<sequence>MPADFSSFVYIPQLPADKLYLKSIPKSNNKSQNRSNTHISTRRIFVILRLKNKLGKNCSVRETCRDLAMRLRRLREAALGNRRRCSAAG</sequence>
<reference evidence="1 2" key="1">
    <citation type="submission" date="2020-04" db="EMBL/GenBank/DDBJ databases">
        <authorList>
            <person name="Alioto T."/>
            <person name="Alioto T."/>
            <person name="Gomez Garrido J."/>
        </authorList>
    </citation>
    <scope>NUCLEOTIDE SEQUENCE [LARGE SCALE GENOMIC DNA]</scope>
</reference>
<name>A0A8S1DD89_9INSE</name>